<dbReference type="PROSITE" id="PS00707">
    <property type="entry name" value="GLYCOSYL_HYDROL_F31_2"/>
    <property type="match status" value="1"/>
</dbReference>
<name>A0AAW0GAY0_9APHY</name>
<keyword evidence="10" id="KW-1185">Reference proteome</keyword>
<proteinExistence type="inferred from homology"/>
<dbReference type="SUPFAM" id="SSF51445">
    <property type="entry name" value="(Trans)glycosidases"/>
    <property type="match status" value="1"/>
</dbReference>
<evidence type="ECO:0000256" key="5">
    <source>
        <dbReference type="ARBA" id="ARBA00023295"/>
    </source>
</evidence>
<evidence type="ECO:0008006" key="11">
    <source>
        <dbReference type="Google" id="ProtNLM"/>
    </source>
</evidence>
<dbReference type="CDD" id="cd06602">
    <property type="entry name" value="GH31_MGAM_SI_GAA"/>
    <property type="match status" value="1"/>
</dbReference>
<dbReference type="InterPro" id="IPR030458">
    <property type="entry name" value="Glyco_hydro_31_AS"/>
</dbReference>
<dbReference type="InterPro" id="IPR030459">
    <property type="entry name" value="Glyco_hydro_31_CS"/>
</dbReference>
<dbReference type="Pfam" id="PF21365">
    <property type="entry name" value="Glyco_hydro_31_3rd"/>
    <property type="match status" value="1"/>
</dbReference>
<organism evidence="9 10">
    <name type="scientific">Cerrena zonata</name>
    <dbReference type="NCBI Taxonomy" id="2478898"/>
    <lineage>
        <taxon>Eukaryota</taxon>
        <taxon>Fungi</taxon>
        <taxon>Dikarya</taxon>
        <taxon>Basidiomycota</taxon>
        <taxon>Agaricomycotina</taxon>
        <taxon>Agaricomycetes</taxon>
        <taxon>Polyporales</taxon>
        <taxon>Cerrenaceae</taxon>
        <taxon>Cerrena</taxon>
    </lineage>
</organism>
<feature type="domain" description="Glycoside hydrolase family 31 TIM barrel" evidence="7">
    <location>
        <begin position="362"/>
        <end position="784"/>
    </location>
</feature>
<dbReference type="PANTHER" id="PTHR22762:SF133">
    <property type="entry name" value="P-TYPE DOMAIN-CONTAINING PROTEIN"/>
    <property type="match status" value="1"/>
</dbReference>
<dbReference type="GO" id="GO:0004553">
    <property type="term" value="F:hydrolase activity, hydrolyzing O-glycosyl compounds"/>
    <property type="evidence" value="ECO:0007669"/>
    <property type="project" value="InterPro"/>
</dbReference>
<keyword evidence="3 6" id="KW-0378">Hydrolase</keyword>
<dbReference type="Pfam" id="PF01055">
    <property type="entry name" value="Glyco_hydro_31_2nd"/>
    <property type="match status" value="1"/>
</dbReference>
<dbReference type="InterPro" id="IPR011013">
    <property type="entry name" value="Gal_mutarotase_sf_dom"/>
</dbReference>
<dbReference type="Proteomes" id="UP001385951">
    <property type="component" value="Unassembled WGS sequence"/>
</dbReference>
<dbReference type="InterPro" id="IPR048395">
    <property type="entry name" value="Glyco_hydro_31_C"/>
</dbReference>
<evidence type="ECO:0000313" key="9">
    <source>
        <dbReference type="EMBL" id="KAK7688310.1"/>
    </source>
</evidence>
<dbReference type="Gene3D" id="3.20.20.80">
    <property type="entry name" value="Glycosidases"/>
    <property type="match status" value="2"/>
</dbReference>
<comment type="similarity">
    <text evidence="1 6">Belongs to the glycosyl hydrolase 31 family.</text>
</comment>
<evidence type="ECO:0000256" key="3">
    <source>
        <dbReference type="ARBA" id="ARBA00022801"/>
    </source>
</evidence>
<dbReference type="PROSITE" id="PS00129">
    <property type="entry name" value="GLYCOSYL_HYDROL_F31_1"/>
    <property type="match status" value="1"/>
</dbReference>
<dbReference type="SUPFAM" id="SSF74650">
    <property type="entry name" value="Galactose mutarotase-like"/>
    <property type="match status" value="1"/>
</dbReference>
<dbReference type="Gene3D" id="2.60.40.1180">
    <property type="entry name" value="Golgi alpha-mannosidase II"/>
    <property type="match status" value="2"/>
</dbReference>
<feature type="domain" description="Glycosyl hydrolase family 31 C-terminal" evidence="8">
    <location>
        <begin position="792"/>
        <end position="883"/>
    </location>
</feature>
<evidence type="ECO:0000256" key="1">
    <source>
        <dbReference type="ARBA" id="ARBA00007806"/>
    </source>
</evidence>
<dbReference type="Gene3D" id="2.60.40.1760">
    <property type="entry name" value="glycosyl hydrolase (family 31)"/>
    <property type="match status" value="1"/>
</dbReference>
<dbReference type="InterPro" id="IPR017853">
    <property type="entry name" value="GH"/>
</dbReference>
<dbReference type="InterPro" id="IPR013780">
    <property type="entry name" value="Glyco_hydro_b"/>
</dbReference>
<dbReference type="InterPro" id="IPR000322">
    <property type="entry name" value="Glyco_hydro_31_TIM"/>
</dbReference>
<sequence>MVGDPFHETYKKGSRRILGPLSHPPGFHLVRTIMAGLIFAGLLFLSGQNIRTLARQPSNLQRDALSPGWFQLETTAPSLNVSACPGYTLTGLNETKTGLSAHLNLAGPACNAFGKDVSNLTLEVTYDSDTRLRVNIFDTANSQFTIPESVISLSSTARPVHKNNSDLVFNYEPSPFAFWITRRSEPDSQPLFDTRVSSLPKTPILPVIENDNSTALDGFPLVFEDQYLQLTSALPLDANIYGLGEIVASSGFRRDVGTNGGTGTIQTMWARDDADPIDKNIYGSHPVYMEHRFNSAMNTSASHGVFLFSASGSDILLLTPPSSNVSLIEYRQLGGTLDFYFFSGPSPQKVIEQYGELVGMPTWQPAWGFGFHLCRWGYVSVNDTKEQVQKMREANIPLEVMWNDIDLYHAVRDFTNDPISFPIDEVKAFIEDLTANHQHFISIVDAAIAHQVNETDMYDPYTRGVELDAFMKNPDGSQYIGQVWPGYTVFPDWFSENAVEYWTESLRNWSQSGVDFSGIWLDMNEASSFCEGSCGTGANLSNTSTPFLLPGDPGMPITDYPEGYNSSVWGPSGNVTINGTITFGNDVGPNPSSLSKRGLGAGGQTGLDVNVPPYTIHNGFGPLSVHTVASNATHAGGFVEIDVHNLWGLMEERATHLALLSIHPGKRPFIISRSTFPSSGKWTGHWLGDNMSLWVYLHANIQGVLQFQLFQVPMVGADTCGFIGNTDEELCNRWTQLSAFMPFYRNHNQRGALSQEPYRWDSVAEAARQAIAARYALLPYWYTLFANSSSFGAPPVRALFFEFPDEPELFSIDTQYLIGRDILVTPVLTPNVSTVDGIFPGRGRVTWRDWFTHDVVNASIGTNTTLDAPLGTINVHIRDGSAILLHSQPAYTIEETRQGPYSLLVSQAADGYAFGTAYIDDGETVPPTPNSTLTFKSQKGGLSITHHGTFKVTQNLDAITILGALKPASVSLNGADVEFQYVDAQQKLTLSSLSVDLNEPVTLLWK</sequence>
<evidence type="ECO:0000256" key="6">
    <source>
        <dbReference type="RuleBase" id="RU361185"/>
    </source>
</evidence>
<evidence type="ECO:0000259" key="7">
    <source>
        <dbReference type="Pfam" id="PF01055"/>
    </source>
</evidence>
<evidence type="ECO:0000256" key="4">
    <source>
        <dbReference type="ARBA" id="ARBA00023180"/>
    </source>
</evidence>
<dbReference type="CDD" id="cd14752">
    <property type="entry name" value="GH31_N"/>
    <property type="match status" value="1"/>
</dbReference>
<dbReference type="EMBL" id="JASBNA010000011">
    <property type="protein sequence ID" value="KAK7688310.1"/>
    <property type="molecule type" value="Genomic_DNA"/>
</dbReference>
<dbReference type="GO" id="GO:0005975">
    <property type="term" value="P:carbohydrate metabolic process"/>
    <property type="evidence" value="ECO:0007669"/>
    <property type="project" value="InterPro"/>
</dbReference>
<keyword evidence="4" id="KW-0325">Glycoprotein</keyword>
<accession>A0AAW0GAY0</accession>
<gene>
    <name evidence="9" type="ORF">QCA50_008681</name>
</gene>
<reference evidence="9 10" key="1">
    <citation type="submission" date="2022-09" db="EMBL/GenBank/DDBJ databases">
        <authorList>
            <person name="Palmer J.M."/>
        </authorList>
    </citation>
    <scope>NUCLEOTIDE SEQUENCE [LARGE SCALE GENOMIC DNA]</scope>
    <source>
        <strain evidence="9 10">DSM 7382</strain>
    </source>
</reference>
<evidence type="ECO:0000259" key="8">
    <source>
        <dbReference type="Pfam" id="PF21365"/>
    </source>
</evidence>
<dbReference type="AlphaFoldDB" id="A0AAW0GAY0"/>
<dbReference type="SUPFAM" id="SSF51011">
    <property type="entry name" value="Glycosyl hydrolase domain"/>
    <property type="match status" value="1"/>
</dbReference>
<evidence type="ECO:0000313" key="10">
    <source>
        <dbReference type="Proteomes" id="UP001385951"/>
    </source>
</evidence>
<dbReference type="PANTHER" id="PTHR22762">
    <property type="entry name" value="ALPHA-GLUCOSIDASE"/>
    <property type="match status" value="1"/>
</dbReference>
<keyword evidence="5 6" id="KW-0326">Glycosidase</keyword>
<evidence type="ECO:0000256" key="2">
    <source>
        <dbReference type="ARBA" id="ARBA00022729"/>
    </source>
</evidence>
<comment type="caution">
    <text evidence="9">The sequence shown here is derived from an EMBL/GenBank/DDBJ whole genome shotgun (WGS) entry which is preliminary data.</text>
</comment>
<protein>
    <recommendedName>
        <fullName evidence="11">Glycoside hydrolase family 31 protein</fullName>
    </recommendedName>
</protein>
<keyword evidence="2" id="KW-0732">Signal</keyword>
<dbReference type="GO" id="GO:0030246">
    <property type="term" value="F:carbohydrate binding"/>
    <property type="evidence" value="ECO:0007669"/>
    <property type="project" value="InterPro"/>
</dbReference>